<sequence length="96" mass="10004">MEALPEGPALKPPPGVIPDFANPGGHHGIGYGVVILCSILAKTAVALRLYARDTIKDLKLEDGLLVSALGSSQDISISCTTVPYLRELKSIGGTFS</sequence>
<dbReference type="GeneID" id="19242031"/>
<organism evidence="2 3">
    <name type="scientific">Endocarpon pusillum (strain Z07020 / HMAS-L-300199)</name>
    <name type="common">Lichen-forming fungus</name>
    <dbReference type="NCBI Taxonomy" id="1263415"/>
    <lineage>
        <taxon>Eukaryota</taxon>
        <taxon>Fungi</taxon>
        <taxon>Dikarya</taxon>
        <taxon>Ascomycota</taxon>
        <taxon>Pezizomycotina</taxon>
        <taxon>Eurotiomycetes</taxon>
        <taxon>Chaetothyriomycetidae</taxon>
        <taxon>Verrucariales</taxon>
        <taxon>Verrucariaceae</taxon>
        <taxon>Endocarpon</taxon>
    </lineage>
</organism>
<dbReference type="OrthoDB" id="4682787at2759"/>
<keyword evidence="3" id="KW-1185">Reference proteome</keyword>
<reference evidence="3" key="1">
    <citation type="journal article" date="2014" name="BMC Genomics">
        <title>Genome characteristics reveal the impact of lichenization on lichen-forming fungus Endocarpon pusillum Hedwig (Verrucariales, Ascomycota).</title>
        <authorList>
            <person name="Wang Y.-Y."/>
            <person name="Liu B."/>
            <person name="Zhang X.-Y."/>
            <person name="Zhou Q.-M."/>
            <person name="Zhang T."/>
            <person name="Li H."/>
            <person name="Yu Y.-F."/>
            <person name="Zhang X.-L."/>
            <person name="Hao X.-Y."/>
            <person name="Wang M."/>
            <person name="Wang L."/>
            <person name="Wei J.-C."/>
        </authorList>
    </citation>
    <scope>NUCLEOTIDE SEQUENCE [LARGE SCALE GENOMIC DNA]</scope>
    <source>
        <strain evidence="3">Z07020 / HMAS-L-300199</strain>
    </source>
</reference>
<dbReference type="HOGENOM" id="CLU_2359724_0_0_1"/>
<name>U1GAL9_ENDPU</name>
<dbReference type="RefSeq" id="XP_007805626.1">
    <property type="nucleotide sequence ID" value="XM_007807435.1"/>
</dbReference>
<dbReference type="AlphaFoldDB" id="U1GAL9"/>
<protein>
    <submittedName>
        <fullName evidence="2">Uncharacterized protein</fullName>
    </submittedName>
</protein>
<gene>
    <name evidence="2" type="ORF">EPUS_07144</name>
</gene>
<dbReference type="EMBL" id="KE721499">
    <property type="protein sequence ID" value="ERF68726.1"/>
    <property type="molecule type" value="Genomic_DNA"/>
</dbReference>
<evidence type="ECO:0000313" key="3">
    <source>
        <dbReference type="Proteomes" id="UP000019373"/>
    </source>
</evidence>
<keyword evidence="1" id="KW-0812">Transmembrane</keyword>
<accession>U1GAL9</accession>
<keyword evidence="1" id="KW-1133">Transmembrane helix</keyword>
<evidence type="ECO:0000313" key="2">
    <source>
        <dbReference type="EMBL" id="ERF68726.1"/>
    </source>
</evidence>
<dbReference type="Proteomes" id="UP000019373">
    <property type="component" value="Unassembled WGS sequence"/>
</dbReference>
<proteinExistence type="predicted"/>
<feature type="transmembrane region" description="Helical" evidence="1">
    <location>
        <begin position="29"/>
        <end position="51"/>
    </location>
</feature>
<keyword evidence="1" id="KW-0472">Membrane</keyword>
<evidence type="ECO:0000256" key="1">
    <source>
        <dbReference type="SAM" id="Phobius"/>
    </source>
</evidence>